<dbReference type="Gene3D" id="1.10.10.10">
    <property type="entry name" value="Winged helix-like DNA-binding domain superfamily/Winged helix DNA-binding domain"/>
    <property type="match status" value="1"/>
</dbReference>
<sequence>MPLPAARRAPDSAAAVLRAVLDHGPVARSSIARVTRLSAATVSGVAASLMERGLVREVPGAVGPPGIGRPHVPVDVDPDTVGVIGVHIAVPRATVALLDLRGREIARFQDPHGSRDPESVLAAVAERIAGVRRDHGRRRRILGLGLATGGWVDSLHGTVVEHPVLGWREVRAGDALARATGLPVWVDNNSRALLRAEQLLGDVAGRARQSAVLIFVGNVVDVAFSTGGVVHQGPRSAAGAVAHLPVEGCAERCACGRVGCLQAAVGERALVRRALAAGVIDRLDIHALVGAALDGRAEALDLLRERARRVGRAAALLLDLFDPEVLVVAEAGANRVPACLATLRAEVAAASSAGADVTTTIHASSFPANVLAIAGGAVALDQVYASPLI</sequence>
<dbReference type="PANTHER" id="PTHR18964">
    <property type="entry name" value="ROK (REPRESSOR, ORF, KINASE) FAMILY"/>
    <property type="match status" value="1"/>
</dbReference>
<organism evidence="3 4">
    <name type="scientific">Actinoplanes utahensis</name>
    <dbReference type="NCBI Taxonomy" id="1869"/>
    <lineage>
        <taxon>Bacteria</taxon>
        <taxon>Bacillati</taxon>
        <taxon>Actinomycetota</taxon>
        <taxon>Actinomycetes</taxon>
        <taxon>Micromonosporales</taxon>
        <taxon>Micromonosporaceae</taxon>
        <taxon>Actinoplanes</taxon>
    </lineage>
</organism>
<name>A0A0A6UJK3_ACTUT</name>
<dbReference type="InterPro" id="IPR036390">
    <property type="entry name" value="WH_DNA-bd_sf"/>
</dbReference>
<dbReference type="SUPFAM" id="SSF46785">
    <property type="entry name" value="Winged helix' DNA-binding domain"/>
    <property type="match status" value="1"/>
</dbReference>
<evidence type="ECO:0000313" key="3">
    <source>
        <dbReference type="EMBL" id="KHD74494.1"/>
    </source>
</evidence>
<dbReference type="InterPro" id="IPR043129">
    <property type="entry name" value="ATPase_NBD"/>
</dbReference>
<dbReference type="eggNOG" id="COG1940">
    <property type="taxonomic scope" value="Bacteria"/>
</dbReference>
<dbReference type="GO" id="GO:0003700">
    <property type="term" value="F:DNA-binding transcription factor activity"/>
    <property type="evidence" value="ECO:0007669"/>
    <property type="project" value="InterPro"/>
</dbReference>
<dbReference type="Pfam" id="PF00480">
    <property type="entry name" value="ROK"/>
    <property type="match status" value="1"/>
</dbReference>
<dbReference type="InterPro" id="IPR000600">
    <property type="entry name" value="ROK"/>
</dbReference>
<dbReference type="Pfam" id="PF12802">
    <property type="entry name" value="MarR_2"/>
    <property type="match status" value="1"/>
</dbReference>
<dbReference type="EMBL" id="JRTT01000043">
    <property type="protein sequence ID" value="KHD74494.1"/>
    <property type="molecule type" value="Genomic_DNA"/>
</dbReference>
<evidence type="ECO:0000259" key="2">
    <source>
        <dbReference type="Pfam" id="PF12802"/>
    </source>
</evidence>
<accession>A0A0A6UJK3</accession>
<keyword evidence="4" id="KW-1185">Reference proteome</keyword>
<dbReference type="InterPro" id="IPR000835">
    <property type="entry name" value="HTH_MarR-typ"/>
</dbReference>
<evidence type="ECO:0000313" key="4">
    <source>
        <dbReference type="Proteomes" id="UP000054537"/>
    </source>
</evidence>
<protein>
    <submittedName>
        <fullName evidence="3">ROK family transcriptional regulator</fullName>
    </submittedName>
</protein>
<dbReference type="STRING" id="1869.MB27_28560"/>
<dbReference type="PANTHER" id="PTHR18964:SF149">
    <property type="entry name" value="BIFUNCTIONAL UDP-N-ACETYLGLUCOSAMINE 2-EPIMERASE_N-ACETYLMANNOSAMINE KINASE"/>
    <property type="match status" value="1"/>
</dbReference>
<dbReference type="InterPro" id="IPR036388">
    <property type="entry name" value="WH-like_DNA-bd_sf"/>
</dbReference>
<evidence type="ECO:0000256" key="1">
    <source>
        <dbReference type="ARBA" id="ARBA00006479"/>
    </source>
</evidence>
<gene>
    <name evidence="3" type="ORF">MB27_28560</name>
</gene>
<dbReference type="Gene3D" id="3.30.420.40">
    <property type="match status" value="2"/>
</dbReference>
<dbReference type="SUPFAM" id="SSF53067">
    <property type="entry name" value="Actin-like ATPase domain"/>
    <property type="match status" value="1"/>
</dbReference>
<dbReference type="AlphaFoldDB" id="A0A0A6UJK3"/>
<comment type="caution">
    <text evidence="3">The sequence shown here is derived from an EMBL/GenBank/DDBJ whole genome shotgun (WGS) entry which is preliminary data.</text>
</comment>
<comment type="similarity">
    <text evidence="1">Belongs to the ROK (NagC/XylR) family.</text>
</comment>
<dbReference type="Proteomes" id="UP000054537">
    <property type="component" value="Unassembled WGS sequence"/>
</dbReference>
<proteinExistence type="inferred from homology"/>
<feature type="domain" description="HTH marR-type" evidence="2">
    <location>
        <begin position="11"/>
        <end position="58"/>
    </location>
</feature>
<reference evidence="3 4" key="1">
    <citation type="submission" date="2014-10" db="EMBL/GenBank/DDBJ databases">
        <title>Draft genome sequence of Actinoplanes utahensis NRRL 12052.</title>
        <authorList>
            <person name="Velasco-Bucheli B."/>
            <person name="del Cerro C."/>
            <person name="Hormigo D."/>
            <person name="Garcia J.L."/>
            <person name="Acebal C."/>
            <person name="Arroyo M."/>
            <person name="de la Mata I."/>
        </authorList>
    </citation>
    <scope>NUCLEOTIDE SEQUENCE [LARGE SCALE GENOMIC DNA]</scope>
    <source>
        <strain evidence="3 4">NRRL 12052</strain>
    </source>
</reference>